<dbReference type="GO" id="GO:0008270">
    <property type="term" value="F:zinc ion binding"/>
    <property type="evidence" value="ECO:0007669"/>
    <property type="project" value="UniProtKB-KW"/>
</dbReference>
<feature type="domain" description="RING-type" evidence="25">
    <location>
        <begin position="256"/>
        <end position="298"/>
    </location>
</feature>
<gene>
    <name evidence="26" type="ORF">R3I93_013832</name>
</gene>
<comment type="pathway">
    <text evidence="4">Protein modification; protein ubiquitination.</text>
</comment>
<sequence>MFPVLLQSWVQWGGGGLGSPVSCLISEMGSHGGEDRGRTAEALCLEVRPLQRATLGVRLAHRKAFSLDYMDTHREAHYRGRYSPRGFSHLLFPDCDVLTGHTLRSTASQQASTSPCHRISPPAQPHYSRAMMLSRRSDLDPVRSDIIRGSREDQEAGSSFNHRAPLMSLSSSEEEQEVGERAGRVTSSLLTATPTGERRLSKRERRRLKSLRRRQRRRERCRQNQQQENVQSSTGNPSSSSEDEELPGRDREGYICAVCLDVYFSPYMCHPCSHVFCEPCLRTLAKNCPTNTPCPLCRTTITHVFFQKELNHTARTFFPKEYLSRKQNFQKASCAKWPLPSCRKLFRIFGGFQRQASPIGRRQFPHGGYRLDSFNFEDDSHGWRFDMDMVIIYIYSVNWVIGFIIFCFFCYFFFLSF</sequence>
<dbReference type="EC" id="2.3.2.27" evidence="5"/>
<organism evidence="26 27">
    <name type="scientific">Phoxinus phoxinus</name>
    <name type="common">Eurasian minnow</name>
    <dbReference type="NCBI Taxonomy" id="58324"/>
    <lineage>
        <taxon>Eukaryota</taxon>
        <taxon>Metazoa</taxon>
        <taxon>Chordata</taxon>
        <taxon>Craniata</taxon>
        <taxon>Vertebrata</taxon>
        <taxon>Euteleostomi</taxon>
        <taxon>Actinopterygii</taxon>
        <taxon>Neopterygii</taxon>
        <taxon>Teleostei</taxon>
        <taxon>Ostariophysi</taxon>
        <taxon>Cypriniformes</taxon>
        <taxon>Leuciscidae</taxon>
        <taxon>Phoxininae</taxon>
        <taxon>Phoxinus</taxon>
    </lineage>
</organism>
<evidence type="ECO:0000256" key="22">
    <source>
        <dbReference type="PROSITE-ProRule" id="PRU00175"/>
    </source>
</evidence>
<feature type="compositionally biased region" description="Basic residues" evidence="23">
    <location>
        <begin position="200"/>
        <end position="220"/>
    </location>
</feature>
<dbReference type="EMBL" id="JAYKXH010000014">
    <property type="protein sequence ID" value="KAK7146202.1"/>
    <property type="molecule type" value="Genomic_DNA"/>
</dbReference>
<dbReference type="GO" id="GO:0042428">
    <property type="term" value="P:serotonin metabolic process"/>
    <property type="evidence" value="ECO:0007669"/>
    <property type="project" value="TreeGrafter"/>
</dbReference>
<name>A0AAN9CVU4_9TELE</name>
<evidence type="ECO:0000259" key="25">
    <source>
        <dbReference type="PROSITE" id="PS50089"/>
    </source>
</evidence>
<dbReference type="PANTHER" id="PTHR46717">
    <property type="entry name" value="E3 UBIQUITIN-PROTEIN LIGASE RNF180"/>
    <property type="match status" value="1"/>
</dbReference>
<dbReference type="GO" id="GO:0032436">
    <property type="term" value="P:positive regulation of proteasomal ubiquitin-dependent protein catabolic process"/>
    <property type="evidence" value="ECO:0007669"/>
    <property type="project" value="TreeGrafter"/>
</dbReference>
<evidence type="ECO:0000256" key="9">
    <source>
        <dbReference type="ARBA" id="ARBA00022723"/>
    </source>
</evidence>
<comment type="caution">
    <text evidence="26">The sequence shown here is derived from an EMBL/GenBank/DDBJ whole genome shotgun (WGS) entry which is preliminary data.</text>
</comment>
<evidence type="ECO:0000256" key="19">
    <source>
        <dbReference type="ARBA" id="ARBA00067421"/>
    </source>
</evidence>
<dbReference type="InterPro" id="IPR013083">
    <property type="entry name" value="Znf_RING/FYVE/PHD"/>
</dbReference>
<evidence type="ECO:0000256" key="10">
    <source>
        <dbReference type="ARBA" id="ARBA00022771"/>
    </source>
</evidence>
<dbReference type="GO" id="GO:0005635">
    <property type="term" value="C:nuclear envelope"/>
    <property type="evidence" value="ECO:0007669"/>
    <property type="project" value="UniProtKB-SubCell"/>
</dbReference>
<keyword evidence="9" id="KW-0479">Metal-binding</keyword>
<evidence type="ECO:0000256" key="12">
    <source>
        <dbReference type="ARBA" id="ARBA00022824"/>
    </source>
</evidence>
<proteinExistence type="predicted"/>
<dbReference type="AlphaFoldDB" id="A0AAN9CVU4"/>
<evidence type="ECO:0000256" key="7">
    <source>
        <dbReference type="ARBA" id="ARBA00022679"/>
    </source>
</evidence>
<evidence type="ECO:0000256" key="20">
    <source>
        <dbReference type="ARBA" id="ARBA00079826"/>
    </source>
</evidence>
<reference evidence="26 27" key="1">
    <citation type="submission" date="2024-02" db="EMBL/GenBank/DDBJ databases">
        <title>Chromosome-level genome assembly of the Eurasian Minnow (Phoxinus phoxinus).</title>
        <authorList>
            <person name="Oriowo T.O."/>
            <person name="Martin S."/>
            <person name="Stange M."/>
            <person name="Chrysostomakis Y."/>
            <person name="Brown T."/>
            <person name="Winkler S."/>
            <person name="Kukowka S."/>
            <person name="Myers E.W."/>
            <person name="Bohne A."/>
        </authorList>
    </citation>
    <scope>NUCLEOTIDE SEQUENCE [LARGE SCALE GENOMIC DNA]</scope>
    <source>
        <strain evidence="26">ZFMK-TIS-60720</strain>
        <tissue evidence="26">Whole Organism</tissue>
    </source>
</reference>
<evidence type="ECO:0000256" key="8">
    <source>
        <dbReference type="ARBA" id="ARBA00022692"/>
    </source>
</evidence>
<dbReference type="InterPro" id="IPR001841">
    <property type="entry name" value="Znf_RING"/>
</dbReference>
<protein>
    <recommendedName>
        <fullName evidence="19">E3 ubiquitin-protein ligase RNF180</fullName>
        <ecNumber evidence="5">2.3.2.27</ecNumber>
    </recommendedName>
    <alternativeName>
        <fullName evidence="21">RING finger protein 180</fullName>
    </alternativeName>
    <alternativeName>
        <fullName evidence="20">RING-type E3 ubiquitin transferase RNF180</fullName>
    </alternativeName>
</protein>
<dbReference type="Gene3D" id="3.30.40.10">
    <property type="entry name" value="Zinc/RING finger domain, C3HC4 (zinc finger)"/>
    <property type="match status" value="1"/>
</dbReference>
<evidence type="ECO:0000256" key="1">
    <source>
        <dbReference type="ARBA" id="ARBA00000900"/>
    </source>
</evidence>
<keyword evidence="13" id="KW-0862">Zinc</keyword>
<keyword evidence="27" id="KW-1185">Reference proteome</keyword>
<keyword evidence="7" id="KW-0808">Transferase</keyword>
<dbReference type="SUPFAM" id="SSF57850">
    <property type="entry name" value="RING/U-box"/>
    <property type="match status" value="1"/>
</dbReference>
<feature type="region of interest" description="Disordered" evidence="23">
    <location>
        <begin position="149"/>
        <end position="247"/>
    </location>
</feature>
<dbReference type="InterPro" id="IPR045790">
    <property type="entry name" value="RNF180_C"/>
</dbReference>
<evidence type="ECO:0000256" key="15">
    <source>
        <dbReference type="ARBA" id="ARBA00023136"/>
    </source>
</evidence>
<evidence type="ECO:0000256" key="3">
    <source>
        <dbReference type="ARBA" id="ARBA00004389"/>
    </source>
</evidence>
<keyword evidence="6" id="KW-0597">Phosphoprotein</keyword>
<dbReference type="FunFam" id="3.30.40.10:FF:000316">
    <property type="entry name" value="E3 ubiquitin-protein ligase RNF180"/>
    <property type="match status" value="1"/>
</dbReference>
<keyword evidence="10 22" id="KW-0863">Zinc-finger</keyword>
<keyword evidence="12" id="KW-0256">Endoplasmic reticulum</keyword>
<evidence type="ECO:0000313" key="26">
    <source>
        <dbReference type="EMBL" id="KAK7146202.1"/>
    </source>
</evidence>
<comment type="subunit">
    <text evidence="18">Interacts with ZIC2.</text>
</comment>
<evidence type="ECO:0000313" key="27">
    <source>
        <dbReference type="Proteomes" id="UP001364617"/>
    </source>
</evidence>
<evidence type="ECO:0000256" key="16">
    <source>
        <dbReference type="ARBA" id="ARBA00023242"/>
    </source>
</evidence>
<comment type="catalytic activity">
    <reaction evidence="1">
        <text>S-ubiquitinyl-[E2 ubiquitin-conjugating enzyme]-L-cysteine + [acceptor protein]-L-lysine = [E2 ubiquitin-conjugating enzyme]-L-cysteine + N(6)-ubiquitinyl-[acceptor protein]-L-lysine.</text>
        <dbReference type="EC" id="2.3.2.27"/>
    </reaction>
</comment>
<evidence type="ECO:0000256" key="21">
    <source>
        <dbReference type="ARBA" id="ARBA00080502"/>
    </source>
</evidence>
<dbReference type="GO" id="GO:0031624">
    <property type="term" value="F:ubiquitin conjugating enzyme binding"/>
    <property type="evidence" value="ECO:0007669"/>
    <property type="project" value="TreeGrafter"/>
</dbReference>
<evidence type="ECO:0000256" key="4">
    <source>
        <dbReference type="ARBA" id="ARBA00004906"/>
    </source>
</evidence>
<keyword evidence="16" id="KW-0539">Nucleus</keyword>
<evidence type="ECO:0000256" key="13">
    <source>
        <dbReference type="ARBA" id="ARBA00022833"/>
    </source>
</evidence>
<dbReference type="GO" id="GO:0042415">
    <property type="term" value="P:norepinephrine metabolic process"/>
    <property type="evidence" value="ECO:0007669"/>
    <property type="project" value="TreeGrafter"/>
</dbReference>
<evidence type="ECO:0000256" key="17">
    <source>
        <dbReference type="ARBA" id="ARBA00058659"/>
    </source>
</evidence>
<dbReference type="InterPro" id="IPR033263">
    <property type="entry name" value="RNF180"/>
</dbReference>
<dbReference type="InterPro" id="IPR018957">
    <property type="entry name" value="Znf_C3HC4_RING-type"/>
</dbReference>
<feature type="transmembrane region" description="Helical" evidence="24">
    <location>
        <begin position="390"/>
        <end position="414"/>
    </location>
</feature>
<evidence type="ECO:0000256" key="24">
    <source>
        <dbReference type="SAM" id="Phobius"/>
    </source>
</evidence>
<feature type="compositionally biased region" description="Polar residues" evidence="23">
    <location>
        <begin position="230"/>
        <end position="240"/>
    </location>
</feature>
<dbReference type="Pfam" id="PF19332">
    <property type="entry name" value="RNF180_C"/>
    <property type="match status" value="1"/>
</dbReference>
<dbReference type="GO" id="GO:0061630">
    <property type="term" value="F:ubiquitin protein ligase activity"/>
    <property type="evidence" value="ECO:0007669"/>
    <property type="project" value="UniProtKB-EC"/>
</dbReference>
<comment type="subcellular location">
    <subcellularLocation>
        <location evidence="3">Endoplasmic reticulum membrane</location>
        <topology evidence="3">Single-pass membrane protein</topology>
    </subcellularLocation>
    <subcellularLocation>
        <location evidence="2">Nucleus envelope</location>
    </subcellularLocation>
</comment>
<keyword evidence="14 24" id="KW-1133">Transmembrane helix</keyword>
<dbReference type="GO" id="GO:0000209">
    <property type="term" value="P:protein polyubiquitination"/>
    <property type="evidence" value="ECO:0007669"/>
    <property type="project" value="InterPro"/>
</dbReference>
<feature type="compositionally biased region" description="Polar residues" evidence="23">
    <location>
        <begin position="185"/>
        <end position="194"/>
    </location>
</feature>
<dbReference type="Pfam" id="PF00097">
    <property type="entry name" value="zf-C3HC4"/>
    <property type="match status" value="1"/>
</dbReference>
<evidence type="ECO:0000256" key="23">
    <source>
        <dbReference type="SAM" id="MobiDB-lite"/>
    </source>
</evidence>
<keyword evidence="11" id="KW-0833">Ubl conjugation pathway</keyword>
<dbReference type="SMART" id="SM00184">
    <property type="entry name" value="RING"/>
    <property type="match status" value="1"/>
</dbReference>
<dbReference type="PROSITE" id="PS50089">
    <property type="entry name" value="ZF_RING_2"/>
    <property type="match status" value="1"/>
</dbReference>
<keyword evidence="15 24" id="KW-0472">Membrane</keyword>
<dbReference type="PANTHER" id="PTHR46717:SF1">
    <property type="entry name" value="E3 UBIQUITIN-PROTEIN LIGASE RNF180"/>
    <property type="match status" value="1"/>
</dbReference>
<dbReference type="Proteomes" id="UP001364617">
    <property type="component" value="Unassembled WGS sequence"/>
</dbReference>
<accession>A0AAN9CVU4</accession>
<dbReference type="InterPro" id="IPR017907">
    <property type="entry name" value="Znf_RING_CS"/>
</dbReference>
<evidence type="ECO:0000256" key="5">
    <source>
        <dbReference type="ARBA" id="ARBA00012483"/>
    </source>
</evidence>
<dbReference type="CDD" id="cd16554">
    <property type="entry name" value="RING-HC_RNF180"/>
    <property type="match status" value="1"/>
</dbReference>
<evidence type="ECO:0000256" key="6">
    <source>
        <dbReference type="ARBA" id="ARBA00022553"/>
    </source>
</evidence>
<dbReference type="PROSITE" id="PS00518">
    <property type="entry name" value="ZF_RING_1"/>
    <property type="match status" value="1"/>
</dbReference>
<evidence type="ECO:0000256" key="14">
    <source>
        <dbReference type="ARBA" id="ARBA00022989"/>
    </source>
</evidence>
<dbReference type="GO" id="GO:0005789">
    <property type="term" value="C:endoplasmic reticulum membrane"/>
    <property type="evidence" value="ECO:0007669"/>
    <property type="project" value="UniProtKB-SubCell"/>
</dbReference>
<keyword evidence="8 24" id="KW-0812">Transmembrane</keyword>
<comment type="function">
    <text evidence="17">E3 ubiquitin-protein ligase which promotes polyubiquitination and degradation by the proteasome pathway of ZIC2.</text>
</comment>
<evidence type="ECO:0000256" key="2">
    <source>
        <dbReference type="ARBA" id="ARBA00004259"/>
    </source>
</evidence>
<evidence type="ECO:0000256" key="11">
    <source>
        <dbReference type="ARBA" id="ARBA00022786"/>
    </source>
</evidence>
<evidence type="ECO:0000256" key="18">
    <source>
        <dbReference type="ARBA" id="ARBA00062709"/>
    </source>
</evidence>